<dbReference type="Proteomes" id="UP001300502">
    <property type="component" value="Unassembled WGS sequence"/>
</dbReference>
<keyword evidence="2" id="KW-1185">Reference proteome</keyword>
<accession>A0AAV9ILS2</accession>
<organism evidence="1 2">
    <name type="scientific">Galdieria yellowstonensis</name>
    <dbReference type="NCBI Taxonomy" id="3028027"/>
    <lineage>
        <taxon>Eukaryota</taxon>
        <taxon>Rhodophyta</taxon>
        <taxon>Bangiophyceae</taxon>
        <taxon>Galdieriales</taxon>
        <taxon>Galdieriaceae</taxon>
        <taxon>Galdieria</taxon>
    </lineage>
</organism>
<evidence type="ECO:0000313" key="1">
    <source>
        <dbReference type="EMBL" id="KAK4528350.1"/>
    </source>
</evidence>
<dbReference type="AlphaFoldDB" id="A0AAV9ILS2"/>
<evidence type="ECO:0000313" key="2">
    <source>
        <dbReference type="Proteomes" id="UP001300502"/>
    </source>
</evidence>
<gene>
    <name evidence="1" type="ORF">GAYE_SCF55G6291</name>
</gene>
<name>A0AAV9ILS2_9RHOD</name>
<dbReference type="EMBL" id="JANCYU010000063">
    <property type="protein sequence ID" value="KAK4528350.1"/>
    <property type="molecule type" value="Genomic_DNA"/>
</dbReference>
<sequence>MATGIESYAPSNPKIVWKCNPTTKLKLRKHFYPLSLTKFTLGADLDLQHGFWTFHTSWKDRIIGGRLAIRDNRVTLLKEFVIDQKNMFDLRISYDWKLKQTIFGFRFRPLQGLQTNTHPPGIAVARKIPLDYRTKLDVVAWLQFPEATCEATSSGAVTFGTGDFVVDIQQLNLYLELKGF</sequence>
<comment type="caution">
    <text evidence="1">The sequence shown here is derived from an EMBL/GenBank/DDBJ whole genome shotgun (WGS) entry which is preliminary data.</text>
</comment>
<protein>
    <submittedName>
        <fullName evidence="1">Uncharacterized protein</fullName>
    </submittedName>
</protein>
<reference evidence="1 2" key="1">
    <citation type="submission" date="2022-07" db="EMBL/GenBank/DDBJ databases">
        <title>Genome-wide signatures of adaptation to extreme environments.</title>
        <authorList>
            <person name="Cho C.H."/>
            <person name="Yoon H.S."/>
        </authorList>
    </citation>
    <scope>NUCLEOTIDE SEQUENCE [LARGE SCALE GENOMIC DNA]</scope>
    <source>
        <strain evidence="1 2">108.79 E11</strain>
    </source>
</reference>
<proteinExistence type="predicted"/>